<dbReference type="Gene3D" id="2.60.120.560">
    <property type="entry name" value="Exo-inulinase, domain 1"/>
    <property type="match status" value="1"/>
</dbReference>
<name>A0ABT0BWX0_9BACT</name>
<gene>
    <name evidence="2" type="ORF">MUN53_00195</name>
</gene>
<feature type="domain" description="3-keto-alpha-glucoside-1,2-lyase/3-keto-2-hydroxy-glucal hydratase" evidence="1">
    <location>
        <begin position="52"/>
        <end position="265"/>
    </location>
</feature>
<comment type="caution">
    <text evidence="2">The sequence shown here is derived from an EMBL/GenBank/DDBJ whole genome shotgun (WGS) entry which is preliminary data.</text>
</comment>
<dbReference type="Pfam" id="PF06439">
    <property type="entry name" value="3keto-disac_hyd"/>
    <property type="match status" value="1"/>
</dbReference>
<dbReference type="Proteomes" id="UP001165444">
    <property type="component" value="Unassembled WGS sequence"/>
</dbReference>
<evidence type="ECO:0000313" key="3">
    <source>
        <dbReference type="Proteomes" id="UP001165444"/>
    </source>
</evidence>
<accession>A0ABT0BWX0</accession>
<sequence length="268" mass="29531">MKLEFICLAALALVSCSGQKADKEQSAAPVAQENVQEEVVRNQLTEQEKADGWKLLFDGKTTNGWRGAHLATFPEKGWKIEDGILTVEASDGGESTNGGDIVTNDEYSAFELSVDFKITKGANSGIKYFVTENEKQHGSAFGLEYQILDDAVHPDAKLYTTYPGSRTLASLYDLKKSENGSFNGVGEWNTAVVKVFPNNHVEHWLNGKKVLEYERGSQEFKELVKGSKYAAPEYNTSGPFGEAAKGHILLQDHGNEVSFCNIKIKELK</sequence>
<organism evidence="2 3">
    <name type="scientific">Parabacteroides faecalis</name>
    <dbReference type="NCBI Taxonomy" id="2924040"/>
    <lineage>
        <taxon>Bacteria</taxon>
        <taxon>Pseudomonadati</taxon>
        <taxon>Bacteroidota</taxon>
        <taxon>Bacteroidia</taxon>
        <taxon>Bacteroidales</taxon>
        <taxon>Tannerellaceae</taxon>
        <taxon>Parabacteroides</taxon>
    </lineage>
</organism>
<dbReference type="EMBL" id="JAKZMM010000001">
    <property type="protein sequence ID" value="MCJ2379053.1"/>
    <property type="molecule type" value="Genomic_DNA"/>
</dbReference>
<evidence type="ECO:0000259" key="1">
    <source>
        <dbReference type="Pfam" id="PF06439"/>
    </source>
</evidence>
<protein>
    <submittedName>
        <fullName evidence="2">DUF1080 domain-containing protein</fullName>
    </submittedName>
</protein>
<reference evidence="2 3" key="1">
    <citation type="submission" date="2022-03" db="EMBL/GenBank/DDBJ databases">
        <title>Parabacteroides sp. nov. isolated from swine feces.</title>
        <authorList>
            <person name="Bak J.E."/>
        </authorList>
    </citation>
    <scope>NUCLEOTIDE SEQUENCE [LARGE SCALE GENOMIC DNA]</scope>
    <source>
        <strain evidence="2 3">AGMB00274</strain>
    </source>
</reference>
<proteinExistence type="predicted"/>
<dbReference type="InterPro" id="IPR010496">
    <property type="entry name" value="AL/BT2_dom"/>
</dbReference>
<dbReference type="PROSITE" id="PS51257">
    <property type="entry name" value="PROKAR_LIPOPROTEIN"/>
    <property type="match status" value="1"/>
</dbReference>
<evidence type="ECO:0000313" key="2">
    <source>
        <dbReference type="EMBL" id="MCJ2379053.1"/>
    </source>
</evidence>
<dbReference type="RefSeq" id="WP_022457199.1">
    <property type="nucleotide sequence ID" value="NZ_JAKZMM010000001.1"/>
</dbReference>
<keyword evidence="3" id="KW-1185">Reference proteome</keyword>